<protein>
    <submittedName>
        <fullName evidence="1">Uncharacterized protein</fullName>
    </submittedName>
</protein>
<evidence type="ECO:0000313" key="2">
    <source>
        <dbReference type="Proteomes" id="UP000246464"/>
    </source>
</evidence>
<gene>
    <name evidence="1" type="ORF">SMAX5B_005654</name>
</gene>
<accession>A0A2U9BBF2</accession>
<evidence type="ECO:0000313" key="1">
    <source>
        <dbReference type="EMBL" id="AWP01214.1"/>
    </source>
</evidence>
<keyword evidence="2" id="KW-1185">Reference proteome</keyword>
<sequence length="63" mass="7151">MDLDWIWVCGIQENIQSRKFRLAGAFHLTISDLEVVISEFRDHTGTIKSDFRGKLDICGAVTP</sequence>
<dbReference type="AlphaFoldDB" id="A0A2U9BBF2"/>
<proteinExistence type="predicted"/>
<reference evidence="1 2" key="1">
    <citation type="submission" date="2017-12" db="EMBL/GenBank/DDBJ databases">
        <title>Integrating genomic resources of turbot (Scophthalmus maximus) in depth evaluation of genetic and physical mapping variation across individuals.</title>
        <authorList>
            <person name="Martinez P."/>
        </authorList>
    </citation>
    <scope>NUCLEOTIDE SEQUENCE [LARGE SCALE GENOMIC DNA]</scope>
</reference>
<name>A0A2U9BBF2_SCOMX</name>
<dbReference type="Proteomes" id="UP000246464">
    <property type="component" value="Chromosome 5"/>
</dbReference>
<dbReference type="EMBL" id="CP026247">
    <property type="protein sequence ID" value="AWP01214.1"/>
    <property type="molecule type" value="Genomic_DNA"/>
</dbReference>
<organism evidence="1 2">
    <name type="scientific">Scophthalmus maximus</name>
    <name type="common">Turbot</name>
    <name type="synonym">Psetta maxima</name>
    <dbReference type="NCBI Taxonomy" id="52904"/>
    <lineage>
        <taxon>Eukaryota</taxon>
        <taxon>Metazoa</taxon>
        <taxon>Chordata</taxon>
        <taxon>Craniata</taxon>
        <taxon>Vertebrata</taxon>
        <taxon>Euteleostomi</taxon>
        <taxon>Actinopterygii</taxon>
        <taxon>Neopterygii</taxon>
        <taxon>Teleostei</taxon>
        <taxon>Neoteleostei</taxon>
        <taxon>Acanthomorphata</taxon>
        <taxon>Carangaria</taxon>
        <taxon>Pleuronectiformes</taxon>
        <taxon>Pleuronectoidei</taxon>
        <taxon>Scophthalmidae</taxon>
        <taxon>Scophthalmus</taxon>
    </lineage>
</organism>